<dbReference type="EMBL" id="CAJNIZ010029303">
    <property type="protein sequence ID" value="CAE7514911.1"/>
    <property type="molecule type" value="Genomic_DNA"/>
</dbReference>
<proteinExistence type="predicted"/>
<dbReference type="AlphaFoldDB" id="A0A812T253"/>
<dbReference type="Gene3D" id="3.40.50.150">
    <property type="entry name" value="Vaccinia Virus protein VP39"/>
    <property type="match status" value="1"/>
</dbReference>
<dbReference type="OrthoDB" id="46564at2759"/>
<name>A0A812T253_SYMPI</name>
<dbReference type="Pfam" id="PF10294">
    <property type="entry name" value="Methyltransf_16"/>
    <property type="match status" value="1"/>
</dbReference>
<comment type="caution">
    <text evidence="1">The sequence shown here is derived from an EMBL/GenBank/DDBJ whole genome shotgun (WGS) entry which is preliminary data.</text>
</comment>
<dbReference type="InterPro" id="IPR019410">
    <property type="entry name" value="Methyltransf_16"/>
</dbReference>
<evidence type="ECO:0000313" key="1">
    <source>
        <dbReference type="EMBL" id="CAE7514911.1"/>
    </source>
</evidence>
<reference evidence="1" key="1">
    <citation type="submission" date="2021-02" db="EMBL/GenBank/DDBJ databases">
        <authorList>
            <person name="Dougan E. K."/>
            <person name="Rhodes N."/>
            <person name="Thang M."/>
            <person name="Chan C."/>
        </authorList>
    </citation>
    <scope>NUCLEOTIDE SEQUENCE</scope>
</reference>
<feature type="non-terminal residue" evidence="1">
    <location>
        <position position="103"/>
    </location>
</feature>
<keyword evidence="2" id="KW-1185">Reference proteome</keyword>
<dbReference type="SUPFAM" id="SSF53335">
    <property type="entry name" value="S-adenosyl-L-methionine-dependent methyltransferases"/>
    <property type="match status" value="1"/>
</dbReference>
<dbReference type="Proteomes" id="UP000649617">
    <property type="component" value="Unassembled WGS sequence"/>
</dbReference>
<organism evidence="1 2">
    <name type="scientific">Symbiodinium pilosum</name>
    <name type="common">Dinoflagellate</name>
    <dbReference type="NCBI Taxonomy" id="2952"/>
    <lineage>
        <taxon>Eukaryota</taxon>
        <taxon>Sar</taxon>
        <taxon>Alveolata</taxon>
        <taxon>Dinophyceae</taxon>
        <taxon>Suessiales</taxon>
        <taxon>Symbiodiniaceae</taxon>
        <taxon>Symbiodinium</taxon>
    </lineage>
</organism>
<evidence type="ECO:0000313" key="2">
    <source>
        <dbReference type="Proteomes" id="UP000649617"/>
    </source>
</evidence>
<accession>A0A812T253</accession>
<dbReference type="InterPro" id="IPR029063">
    <property type="entry name" value="SAM-dependent_MTases_sf"/>
</dbReference>
<feature type="non-terminal residue" evidence="1">
    <location>
        <position position="1"/>
    </location>
</feature>
<protein>
    <submittedName>
        <fullName evidence="1">PIN1 protein</fullName>
    </submittedName>
</protein>
<sequence>VLRLLQLNVDLNGLKGSVEVKALRWEDEPAWLNDFDLVIGSDILYETEGFSLFDAAARALRPGGRFVLANTVRGASVGIPAIRHHAAAAGLHQTDSVDCAVGE</sequence>
<gene>
    <name evidence="1" type="primary">PIN1</name>
    <name evidence="1" type="ORF">SPIL2461_LOCUS13434</name>
</gene>